<evidence type="ECO:0000259" key="10">
    <source>
        <dbReference type="Pfam" id="PF05699"/>
    </source>
</evidence>
<keyword evidence="6" id="KW-0539">Nucleus</keyword>
<dbReference type="SUPFAM" id="SSF53098">
    <property type="entry name" value="Ribonuclease H-like"/>
    <property type="match status" value="1"/>
</dbReference>
<feature type="domain" description="BED-type" evidence="8">
    <location>
        <begin position="10"/>
        <end position="43"/>
    </location>
</feature>
<gene>
    <name evidence="11" type="ORF">VitviT2T_014465</name>
</gene>
<accession>A0ABY9CNY4</accession>
<evidence type="ECO:0008006" key="13">
    <source>
        <dbReference type="Google" id="ProtNLM"/>
    </source>
</evidence>
<evidence type="ECO:0000256" key="2">
    <source>
        <dbReference type="ARBA" id="ARBA00022723"/>
    </source>
</evidence>
<keyword evidence="3" id="KW-0863">Zinc-finger</keyword>
<dbReference type="PANTHER" id="PTHR32166">
    <property type="entry name" value="OSJNBA0013A04.12 PROTEIN"/>
    <property type="match status" value="1"/>
</dbReference>
<feature type="domain" description="DUF659" evidence="9">
    <location>
        <begin position="199"/>
        <end position="351"/>
    </location>
</feature>
<evidence type="ECO:0000256" key="4">
    <source>
        <dbReference type="ARBA" id="ARBA00022833"/>
    </source>
</evidence>
<dbReference type="Pfam" id="PF05699">
    <property type="entry name" value="Dimer_Tnp_hAT"/>
    <property type="match status" value="1"/>
</dbReference>
<evidence type="ECO:0000256" key="7">
    <source>
        <dbReference type="SAM" id="MobiDB-lite"/>
    </source>
</evidence>
<dbReference type="InterPro" id="IPR003656">
    <property type="entry name" value="Znf_BED"/>
</dbReference>
<evidence type="ECO:0000256" key="5">
    <source>
        <dbReference type="ARBA" id="ARBA00023125"/>
    </source>
</evidence>
<keyword evidence="5" id="KW-0238">DNA-binding</keyword>
<sequence length="714" mass="80972">MATNDVSAKFHDHGKAVDEQKKKAQCNYCGKVVSGFTRLKYHLAGKRGDVSACGEVPANVKELMKEKIHELERRKLRKGVEKMNPPDLSLKRKSSLESKNVKQRKVGTIQSAGSDSGKHAKNDPVSRVNEIVSFSVLSIGSKKASSDKEGEDIPVSQAKKCIGRFLYEMGTDFSAATPTSLRRMINGIHSCHQVEYEFPSHQELKGCILQDEVKEMLHHVHGIRDTWATTGCSIVVDGWKDEKGRNLMNFLVDCPWGPICLRLCDISTLSDDVHSLVLLFEQVIAEVGVENVVQIVSHSASECMAAVGNTLMDKYPTLFWTVSASHCIEMMLEKIGMMGTTREILDKAKTITRFIYCHAMVLNLMRNHTLVHDLVKPSKSKSAIPFLTLQNIVLEKGRLEKMFISSEWKTSCWASRREGKRVADIVLDPSFWSGAEMVLKPTIPLVGVLCSIIRGGKGQMCYIYETMDAVKEDIAEEFENNESQYMPFWELIDEIWNNHLHSALHAAANHLNPAIFYSRDYNFDKEVFEGINCCIEHMVPDEHIQNEIWLQLEQYKDAEGDFGLGKATERRNIFHPALWWSNYGGHCPELQKLATRILSQTCDGASRYKLKRSLAENLLAKGRNPIGQGRLCDLTFVHYNLHLRNADWSTDTDHEFGEIDPMNDWIVWEGPSTSQSNVEPRLCAFRRHDWFNYKTYFLIVSLVGEIICILDHPS</sequence>
<keyword evidence="2" id="KW-0479">Metal-binding</keyword>
<dbReference type="InterPro" id="IPR012337">
    <property type="entry name" value="RNaseH-like_sf"/>
</dbReference>
<dbReference type="Pfam" id="PF02892">
    <property type="entry name" value="zf-BED"/>
    <property type="match status" value="1"/>
</dbReference>
<dbReference type="Pfam" id="PF04937">
    <property type="entry name" value="DUF659"/>
    <property type="match status" value="1"/>
</dbReference>
<name>A0ABY9CNY4_VITVI</name>
<evidence type="ECO:0000259" key="8">
    <source>
        <dbReference type="Pfam" id="PF02892"/>
    </source>
</evidence>
<feature type="domain" description="HAT C-terminal dimerisation" evidence="10">
    <location>
        <begin position="570"/>
        <end position="641"/>
    </location>
</feature>
<evidence type="ECO:0000313" key="11">
    <source>
        <dbReference type="EMBL" id="WJZ95720.1"/>
    </source>
</evidence>
<dbReference type="EMBL" id="CP126656">
    <property type="protein sequence ID" value="WJZ95720.1"/>
    <property type="molecule type" value="Genomic_DNA"/>
</dbReference>
<evidence type="ECO:0000259" key="9">
    <source>
        <dbReference type="Pfam" id="PF04937"/>
    </source>
</evidence>
<proteinExistence type="predicted"/>
<comment type="subcellular location">
    <subcellularLocation>
        <location evidence="1">Nucleus</location>
    </subcellularLocation>
</comment>
<keyword evidence="4" id="KW-0862">Zinc</keyword>
<evidence type="ECO:0000256" key="3">
    <source>
        <dbReference type="ARBA" id="ARBA00022771"/>
    </source>
</evidence>
<evidence type="ECO:0000313" key="12">
    <source>
        <dbReference type="Proteomes" id="UP001227230"/>
    </source>
</evidence>
<protein>
    <recommendedName>
        <fullName evidence="13">BED-type domain-containing protein</fullName>
    </recommendedName>
</protein>
<keyword evidence="12" id="KW-1185">Reference proteome</keyword>
<dbReference type="PANTHER" id="PTHR32166:SF63">
    <property type="entry name" value="HAT TRANSPOSON SUPERFAMILY PROTEIN"/>
    <property type="match status" value="1"/>
</dbReference>
<reference evidence="11 12" key="1">
    <citation type="journal article" date="2023" name="Hortic Res">
        <title>The complete reference genome for grapevine (Vitis vinifera L.) genetics and breeding.</title>
        <authorList>
            <person name="Shi X."/>
            <person name="Cao S."/>
            <person name="Wang X."/>
            <person name="Huang S."/>
            <person name="Wang Y."/>
            <person name="Liu Z."/>
            <person name="Liu W."/>
            <person name="Leng X."/>
            <person name="Peng Y."/>
            <person name="Wang N."/>
            <person name="Wang Y."/>
            <person name="Ma Z."/>
            <person name="Xu X."/>
            <person name="Zhang F."/>
            <person name="Xue H."/>
            <person name="Zhong H."/>
            <person name="Wang Y."/>
            <person name="Zhang K."/>
            <person name="Velt A."/>
            <person name="Avia K."/>
            <person name="Holtgrawe D."/>
            <person name="Grimplet J."/>
            <person name="Matus J.T."/>
            <person name="Ware D."/>
            <person name="Wu X."/>
            <person name="Wang H."/>
            <person name="Liu C."/>
            <person name="Fang Y."/>
            <person name="Rustenholz C."/>
            <person name="Cheng Z."/>
            <person name="Xiao H."/>
            <person name="Zhou Y."/>
        </authorList>
    </citation>
    <scope>NUCLEOTIDE SEQUENCE [LARGE SCALE GENOMIC DNA]</scope>
    <source>
        <strain evidence="12">cv. Pinot noir / PN40024</strain>
        <tissue evidence="11">Leaf</tissue>
    </source>
</reference>
<evidence type="ECO:0000256" key="1">
    <source>
        <dbReference type="ARBA" id="ARBA00004123"/>
    </source>
</evidence>
<dbReference type="Proteomes" id="UP001227230">
    <property type="component" value="Chromosome 9"/>
</dbReference>
<dbReference type="InterPro" id="IPR007021">
    <property type="entry name" value="DUF659"/>
</dbReference>
<feature type="region of interest" description="Disordered" evidence="7">
    <location>
        <begin position="78"/>
        <end position="124"/>
    </location>
</feature>
<organism evidence="11 12">
    <name type="scientific">Vitis vinifera</name>
    <name type="common">Grape</name>
    <dbReference type="NCBI Taxonomy" id="29760"/>
    <lineage>
        <taxon>Eukaryota</taxon>
        <taxon>Viridiplantae</taxon>
        <taxon>Streptophyta</taxon>
        <taxon>Embryophyta</taxon>
        <taxon>Tracheophyta</taxon>
        <taxon>Spermatophyta</taxon>
        <taxon>Magnoliopsida</taxon>
        <taxon>eudicotyledons</taxon>
        <taxon>Gunneridae</taxon>
        <taxon>Pentapetalae</taxon>
        <taxon>rosids</taxon>
        <taxon>Vitales</taxon>
        <taxon>Vitaceae</taxon>
        <taxon>Viteae</taxon>
        <taxon>Vitis</taxon>
    </lineage>
</organism>
<evidence type="ECO:0000256" key="6">
    <source>
        <dbReference type="ARBA" id="ARBA00023242"/>
    </source>
</evidence>
<dbReference type="InterPro" id="IPR008906">
    <property type="entry name" value="HATC_C_dom"/>
</dbReference>